<dbReference type="InterPro" id="IPR052556">
    <property type="entry name" value="PolySynth_Transporter"/>
</dbReference>
<evidence type="ECO:0000256" key="3">
    <source>
        <dbReference type="ARBA" id="ARBA00022989"/>
    </source>
</evidence>
<keyword evidence="4 5" id="KW-0472">Membrane</keyword>
<feature type="transmembrane region" description="Helical" evidence="5">
    <location>
        <begin position="327"/>
        <end position="347"/>
    </location>
</feature>
<dbReference type="PANTHER" id="PTHR43424">
    <property type="entry name" value="LOCUS PUTATIVE PROTEIN 1-RELATED"/>
    <property type="match status" value="1"/>
</dbReference>
<dbReference type="AlphaFoldDB" id="A0A7S9RFM3"/>
<organism evidence="6 7">
    <name type="scientific">Campylobacter concisus</name>
    <dbReference type="NCBI Taxonomy" id="199"/>
    <lineage>
        <taxon>Bacteria</taxon>
        <taxon>Pseudomonadati</taxon>
        <taxon>Campylobacterota</taxon>
        <taxon>Epsilonproteobacteria</taxon>
        <taxon>Campylobacterales</taxon>
        <taxon>Campylobacteraceae</taxon>
        <taxon>Campylobacter</taxon>
    </lineage>
</organism>
<keyword evidence="2 5" id="KW-0812">Transmembrane</keyword>
<feature type="transmembrane region" description="Helical" evidence="5">
    <location>
        <begin position="15"/>
        <end position="33"/>
    </location>
</feature>
<comment type="subcellular location">
    <subcellularLocation>
        <location evidence="1">Membrane</location>
        <topology evidence="1">Multi-pass membrane protein</topology>
    </subcellularLocation>
</comment>
<keyword evidence="3 5" id="KW-1133">Transmembrane helix</keyword>
<evidence type="ECO:0000313" key="6">
    <source>
        <dbReference type="EMBL" id="QPH90911.1"/>
    </source>
</evidence>
<feature type="transmembrane region" description="Helical" evidence="5">
    <location>
        <begin position="81"/>
        <end position="101"/>
    </location>
</feature>
<feature type="transmembrane region" description="Helical" evidence="5">
    <location>
        <begin position="139"/>
        <end position="161"/>
    </location>
</feature>
<feature type="transmembrane region" description="Helical" evidence="5">
    <location>
        <begin position="39"/>
        <end position="61"/>
    </location>
</feature>
<sequence length="426" mass="48604">MKYFKNTSWLFFEKILRMFVGLFVGIWVARYLGPERFGLFSYAQSFVGLFTAIATLGLDSIVVRELVKDESKTNELIGTTFYLKLVGSILTLLVLAIAIHFTSNDRYTNLLVFIIASATIFQSFNVIDMYFQSKVLSKYVVFSNIISLFASSIVKIILIFIDAPLVAFAWAILFDSIVLSLGFIYFFLKYSTLMVRKIYFSKLIAVDLLKNSYPIILSSAVIAIYLKIDQVMIKSMLGEIAVGQYTAATKLSESFYFIPLAISYSFFPAIVNSRNCSERYYARLQMLYNLVVWIAIAIALPVTILSNNIIDILYGDQYYQAGSILKIHIWTNVLISIGVISGDWFVAENLQIFAFWRSFCGASLNIILNFLLIPKYEIQGAAIATLISYFIANLAFDFFNKKTRKIFFIKLKTVILTKRALSWRQF</sequence>
<dbReference type="CDD" id="cd13128">
    <property type="entry name" value="MATE_Wzx_like"/>
    <property type="match status" value="1"/>
</dbReference>
<dbReference type="InterPro" id="IPR002797">
    <property type="entry name" value="Polysacc_synth"/>
</dbReference>
<feature type="transmembrane region" description="Helical" evidence="5">
    <location>
        <begin position="208"/>
        <end position="228"/>
    </location>
</feature>
<protein>
    <submittedName>
        <fullName evidence="6">Flippase</fullName>
    </submittedName>
</protein>
<evidence type="ECO:0000256" key="1">
    <source>
        <dbReference type="ARBA" id="ARBA00004141"/>
    </source>
</evidence>
<dbReference type="Pfam" id="PF01943">
    <property type="entry name" value="Polysacc_synt"/>
    <property type="match status" value="1"/>
</dbReference>
<feature type="transmembrane region" description="Helical" evidence="5">
    <location>
        <begin position="107"/>
        <end position="127"/>
    </location>
</feature>
<evidence type="ECO:0000313" key="7">
    <source>
        <dbReference type="Proteomes" id="UP000594508"/>
    </source>
</evidence>
<name>A0A7S9RFM3_9BACT</name>
<accession>A0A7S9RFM3</accession>
<proteinExistence type="predicted"/>
<feature type="transmembrane region" description="Helical" evidence="5">
    <location>
        <begin position="378"/>
        <end position="399"/>
    </location>
</feature>
<evidence type="ECO:0000256" key="2">
    <source>
        <dbReference type="ARBA" id="ARBA00022692"/>
    </source>
</evidence>
<evidence type="ECO:0000256" key="5">
    <source>
        <dbReference type="SAM" id="Phobius"/>
    </source>
</evidence>
<feature type="transmembrane region" description="Helical" evidence="5">
    <location>
        <begin position="354"/>
        <end position="372"/>
    </location>
</feature>
<feature type="transmembrane region" description="Helical" evidence="5">
    <location>
        <begin position="286"/>
        <end position="307"/>
    </location>
</feature>
<reference evidence="6 7" key="1">
    <citation type="journal article" date="2018" name="Emerg. Microbes Infect.">
        <title>Genomic analysis of oral Campylobacter concisus strains identified a potential bacterial molecular marker associated with active Crohn's disease.</title>
        <authorList>
            <person name="Liu F."/>
            <person name="Ma R."/>
            <person name="Tay C.Y.A."/>
            <person name="Octavia S."/>
            <person name="Lan R."/>
            <person name="Chung H.K.L."/>
            <person name="Riordan S.M."/>
            <person name="Grimm M.C."/>
            <person name="Leong R.W."/>
            <person name="Tanaka M.M."/>
            <person name="Connor S."/>
            <person name="Zhang L."/>
        </authorList>
    </citation>
    <scope>NUCLEOTIDE SEQUENCE [LARGE SCALE GENOMIC DNA]</scope>
    <source>
        <strain evidence="6 7">P1CDO2</strain>
    </source>
</reference>
<feature type="transmembrane region" description="Helical" evidence="5">
    <location>
        <begin position="167"/>
        <end position="188"/>
    </location>
</feature>
<gene>
    <name evidence="6" type="ORF">CVT00_00115</name>
</gene>
<dbReference type="Proteomes" id="UP000594508">
    <property type="component" value="Chromosome"/>
</dbReference>
<dbReference type="PANTHER" id="PTHR43424:SF1">
    <property type="entry name" value="LOCUS PUTATIVE PROTEIN 1-RELATED"/>
    <property type="match status" value="1"/>
</dbReference>
<evidence type="ECO:0000256" key="4">
    <source>
        <dbReference type="ARBA" id="ARBA00023136"/>
    </source>
</evidence>
<dbReference type="GO" id="GO:0016020">
    <property type="term" value="C:membrane"/>
    <property type="evidence" value="ECO:0007669"/>
    <property type="project" value="UniProtKB-SubCell"/>
</dbReference>
<feature type="transmembrane region" description="Helical" evidence="5">
    <location>
        <begin position="255"/>
        <end position="274"/>
    </location>
</feature>
<dbReference type="EMBL" id="CP060707">
    <property type="protein sequence ID" value="QPH90911.1"/>
    <property type="molecule type" value="Genomic_DNA"/>
</dbReference>